<proteinExistence type="predicted"/>
<sequence length="464" mass="54250">MIQDREMMQNKDLKLSKSNDEGSRSRSQSMNEQSRYKQEKTNTKPKKERLKSHIKITFNKNVHHDMFENMFVHVIQNHEELESIPDTYVVNENNSNIISDIPNIDSDRGKEEHEDVDYEQQHAFFASLINNLKCDVEKCNMVNREAQQANALLTNELERSKEKEKHFTKDKTIESEYYKKIKILNDEISNLKSQACKKDKTFARENEKFDEQTDQTLRMLLPKEDNVNMGKQGLGFENQNDDLNLSLLNKANELAPCLYNIDEMGKDSLFDHKIISDEELKSTDVKEEMTKRCAQYEKDFAKLEARYISLKLKSKNKSSTSMQNGQVLSNKSDEAKIKFDTDDLETINIELEYNVASLLKENEHLKNIYQKLIDSIKRSRVQTKRSKGSQNEAKNLKSQLSEFADKIFDKVFQKIESMKKKKFNSRISNDFLKKSLHDSDPSNVESESEEKKILFRNKTSRSKT</sequence>
<comment type="caution">
    <text evidence="3">The sequence shown here is derived from an EMBL/GenBank/DDBJ whole genome shotgun (WGS) entry which is preliminary data.</text>
</comment>
<accession>A0ABQ5E758</accession>
<protein>
    <submittedName>
        <fullName evidence="3">Uncharacterized protein</fullName>
    </submittedName>
</protein>
<organism evidence="3 4">
    <name type="scientific">Tanacetum coccineum</name>
    <dbReference type="NCBI Taxonomy" id="301880"/>
    <lineage>
        <taxon>Eukaryota</taxon>
        <taxon>Viridiplantae</taxon>
        <taxon>Streptophyta</taxon>
        <taxon>Embryophyta</taxon>
        <taxon>Tracheophyta</taxon>
        <taxon>Spermatophyta</taxon>
        <taxon>Magnoliopsida</taxon>
        <taxon>eudicotyledons</taxon>
        <taxon>Gunneridae</taxon>
        <taxon>Pentapetalae</taxon>
        <taxon>asterids</taxon>
        <taxon>campanulids</taxon>
        <taxon>Asterales</taxon>
        <taxon>Asteraceae</taxon>
        <taxon>Asteroideae</taxon>
        <taxon>Anthemideae</taxon>
        <taxon>Anthemidinae</taxon>
        <taxon>Tanacetum</taxon>
    </lineage>
</organism>
<feature type="compositionally biased region" description="Basic and acidic residues" evidence="2">
    <location>
        <begin position="1"/>
        <end position="24"/>
    </location>
</feature>
<evidence type="ECO:0000256" key="1">
    <source>
        <dbReference type="SAM" id="Coils"/>
    </source>
</evidence>
<evidence type="ECO:0000256" key="2">
    <source>
        <dbReference type="SAM" id="MobiDB-lite"/>
    </source>
</evidence>
<keyword evidence="1" id="KW-0175">Coiled coil</keyword>
<feature type="compositionally biased region" description="Basic residues" evidence="2">
    <location>
        <begin position="454"/>
        <end position="464"/>
    </location>
</feature>
<feature type="coiled-coil region" evidence="1">
    <location>
        <begin position="286"/>
        <end position="313"/>
    </location>
</feature>
<reference evidence="3" key="1">
    <citation type="journal article" date="2022" name="Int. J. Mol. Sci.">
        <title>Draft Genome of Tanacetum Coccineum: Genomic Comparison of Closely Related Tanacetum-Family Plants.</title>
        <authorList>
            <person name="Yamashiro T."/>
            <person name="Shiraishi A."/>
            <person name="Nakayama K."/>
            <person name="Satake H."/>
        </authorList>
    </citation>
    <scope>NUCLEOTIDE SEQUENCE</scope>
</reference>
<evidence type="ECO:0000313" key="3">
    <source>
        <dbReference type="EMBL" id="GJT46682.1"/>
    </source>
</evidence>
<feature type="region of interest" description="Disordered" evidence="2">
    <location>
        <begin position="433"/>
        <end position="464"/>
    </location>
</feature>
<feature type="region of interest" description="Disordered" evidence="2">
    <location>
        <begin position="1"/>
        <end position="49"/>
    </location>
</feature>
<name>A0ABQ5E758_9ASTR</name>
<keyword evidence="4" id="KW-1185">Reference proteome</keyword>
<gene>
    <name evidence="3" type="ORF">Tco_0955397</name>
</gene>
<reference evidence="3" key="2">
    <citation type="submission" date="2022-01" db="EMBL/GenBank/DDBJ databases">
        <authorList>
            <person name="Yamashiro T."/>
            <person name="Shiraishi A."/>
            <person name="Satake H."/>
            <person name="Nakayama K."/>
        </authorList>
    </citation>
    <scope>NUCLEOTIDE SEQUENCE</scope>
</reference>
<dbReference type="Proteomes" id="UP001151760">
    <property type="component" value="Unassembled WGS sequence"/>
</dbReference>
<evidence type="ECO:0000313" key="4">
    <source>
        <dbReference type="Proteomes" id="UP001151760"/>
    </source>
</evidence>
<feature type="coiled-coil region" evidence="1">
    <location>
        <begin position="129"/>
        <end position="194"/>
    </location>
</feature>
<dbReference type="EMBL" id="BQNB010016005">
    <property type="protein sequence ID" value="GJT46682.1"/>
    <property type="molecule type" value="Genomic_DNA"/>
</dbReference>